<evidence type="ECO:0000313" key="8">
    <source>
        <dbReference type="EMBL" id="KAF6398039.1"/>
    </source>
</evidence>
<comment type="subcellular location">
    <subcellularLocation>
        <location evidence="6">Cell membrane</location>
        <topology evidence="6">Multi-pass membrane protein</topology>
    </subcellularLocation>
    <subcellularLocation>
        <location evidence="1">Membrane</location>
        <topology evidence="1">Multi-pass membrane protein</topology>
    </subcellularLocation>
</comment>
<feature type="transmembrane region" description="Helical" evidence="6">
    <location>
        <begin position="12"/>
        <end position="34"/>
    </location>
</feature>
<evidence type="ECO:0000256" key="7">
    <source>
        <dbReference type="SAM" id="MobiDB-lite"/>
    </source>
</evidence>
<comment type="caution">
    <text evidence="6">Lacks conserved residue(s) required for the propagation of feature annotation.</text>
</comment>
<dbReference type="GO" id="GO:0015101">
    <property type="term" value="F:organic cation transmembrane transporter activity"/>
    <property type="evidence" value="ECO:0007669"/>
    <property type="project" value="UniProtKB-ARBA"/>
</dbReference>
<dbReference type="PANTHER" id="PTHR12385:SF13">
    <property type="entry name" value="CHOLINE TRANSPORTER-LIKE PROTEIN 3"/>
    <property type="match status" value="1"/>
</dbReference>
<evidence type="ECO:0000256" key="2">
    <source>
        <dbReference type="ARBA" id="ARBA00007168"/>
    </source>
</evidence>
<keyword evidence="4 6" id="KW-1133">Transmembrane helix</keyword>
<evidence type="ECO:0000313" key="9">
    <source>
        <dbReference type="Proteomes" id="UP000593571"/>
    </source>
</evidence>
<dbReference type="EMBL" id="JACASE010000017">
    <property type="protein sequence ID" value="KAF6398039.1"/>
    <property type="molecule type" value="Genomic_DNA"/>
</dbReference>
<sequence length="103" mass="11890">MAFNYHRALQVWAIPLLLVAFFAYLVAHSFLSVFETVLDALFLCFAVDLETNDGSSEKPYFMDQEILSFIKKTNKLNDSRAQRDKNLRNEEGTEGTELRPIVR</sequence>
<name>A0A7J8BHS9_ROUAE</name>
<keyword evidence="3 6" id="KW-0812">Transmembrane</keyword>
<comment type="caution">
    <text evidence="8">The sequence shown here is derived from an EMBL/GenBank/DDBJ whole genome shotgun (WGS) entry which is preliminary data.</text>
</comment>
<reference evidence="8 9" key="1">
    <citation type="journal article" date="2020" name="Nature">
        <title>Six reference-quality genomes reveal evolution of bat adaptations.</title>
        <authorList>
            <person name="Jebb D."/>
            <person name="Huang Z."/>
            <person name="Pippel M."/>
            <person name="Hughes G.M."/>
            <person name="Lavrichenko K."/>
            <person name="Devanna P."/>
            <person name="Winkler S."/>
            <person name="Jermiin L.S."/>
            <person name="Skirmuntt E.C."/>
            <person name="Katzourakis A."/>
            <person name="Burkitt-Gray L."/>
            <person name="Ray D.A."/>
            <person name="Sullivan K.A.M."/>
            <person name="Roscito J.G."/>
            <person name="Kirilenko B.M."/>
            <person name="Davalos L.M."/>
            <person name="Corthals A.P."/>
            <person name="Power M.L."/>
            <person name="Jones G."/>
            <person name="Ransome R.D."/>
            <person name="Dechmann D.K.N."/>
            <person name="Locatelli A.G."/>
            <person name="Puechmaille S.J."/>
            <person name="Fedrigo O."/>
            <person name="Jarvis E.D."/>
            <person name="Hiller M."/>
            <person name="Vernes S.C."/>
            <person name="Myers E.W."/>
            <person name="Teeling E.C."/>
        </authorList>
    </citation>
    <scope>NUCLEOTIDE SEQUENCE [LARGE SCALE GENOMIC DNA]</scope>
    <source>
        <strain evidence="8">MRouAeg1</strain>
        <tissue evidence="8">Muscle</tissue>
    </source>
</reference>
<dbReference type="Pfam" id="PF04515">
    <property type="entry name" value="Choline_transpo"/>
    <property type="match status" value="1"/>
</dbReference>
<proteinExistence type="inferred from homology"/>
<accession>A0A7J8BHS9</accession>
<protein>
    <recommendedName>
        <fullName evidence="6">Choline transporter-like protein</fullName>
    </recommendedName>
</protein>
<organism evidence="8 9">
    <name type="scientific">Rousettus aegyptiacus</name>
    <name type="common">Egyptian fruit bat</name>
    <name type="synonym">Pteropus aegyptiacus</name>
    <dbReference type="NCBI Taxonomy" id="9407"/>
    <lineage>
        <taxon>Eukaryota</taxon>
        <taxon>Metazoa</taxon>
        <taxon>Chordata</taxon>
        <taxon>Craniata</taxon>
        <taxon>Vertebrata</taxon>
        <taxon>Euteleostomi</taxon>
        <taxon>Mammalia</taxon>
        <taxon>Eutheria</taxon>
        <taxon>Laurasiatheria</taxon>
        <taxon>Chiroptera</taxon>
        <taxon>Yinpterochiroptera</taxon>
        <taxon>Pteropodoidea</taxon>
        <taxon>Pteropodidae</taxon>
        <taxon>Rousettinae</taxon>
        <taxon>Rousettus</taxon>
    </lineage>
</organism>
<evidence type="ECO:0000256" key="3">
    <source>
        <dbReference type="ARBA" id="ARBA00022692"/>
    </source>
</evidence>
<comment type="function">
    <text evidence="6">Choline transporter.</text>
</comment>
<keyword evidence="5 6" id="KW-0472">Membrane</keyword>
<keyword evidence="9" id="KW-1185">Reference proteome</keyword>
<comment type="similarity">
    <text evidence="2 6">Belongs to the CTL (choline transporter-like) family.</text>
</comment>
<feature type="compositionally biased region" description="Basic and acidic residues" evidence="7">
    <location>
        <begin position="78"/>
        <end position="91"/>
    </location>
</feature>
<evidence type="ECO:0000256" key="4">
    <source>
        <dbReference type="ARBA" id="ARBA00022989"/>
    </source>
</evidence>
<dbReference type="PANTHER" id="PTHR12385">
    <property type="entry name" value="CHOLINE TRANSPORTER-LIKE (SLC FAMILY 44)"/>
    <property type="match status" value="1"/>
</dbReference>
<dbReference type="AlphaFoldDB" id="A0A7J8BHS9"/>
<dbReference type="Proteomes" id="UP000593571">
    <property type="component" value="Unassembled WGS sequence"/>
</dbReference>
<feature type="region of interest" description="Disordered" evidence="7">
    <location>
        <begin position="78"/>
        <end position="103"/>
    </location>
</feature>
<evidence type="ECO:0000256" key="1">
    <source>
        <dbReference type="ARBA" id="ARBA00004141"/>
    </source>
</evidence>
<evidence type="ECO:0000256" key="6">
    <source>
        <dbReference type="RuleBase" id="RU368066"/>
    </source>
</evidence>
<evidence type="ECO:0000256" key="5">
    <source>
        <dbReference type="ARBA" id="ARBA00023136"/>
    </source>
</evidence>
<gene>
    <name evidence="8" type="ORF">HJG63_017913</name>
</gene>
<dbReference type="InterPro" id="IPR007603">
    <property type="entry name" value="Choline_transptr-like"/>
</dbReference>
<dbReference type="GO" id="GO:0005886">
    <property type="term" value="C:plasma membrane"/>
    <property type="evidence" value="ECO:0007669"/>
    <property type="project" value="UniProtKB-SubCell"/>
</dbReference>